<proteinExistence type="predicted"/>
<evidence type="ECO:0000313" key="2">
    <source>
        <dbReference type="Proteomes" id="UP001249851"/>
    </source>
</evidence>
<name>A0AAD9V2L1_ACRCE</name>
<accession>A0AAD9V2L1</accession>
<comment type="caution">
    <text evidence="1">The sequence shown here is derived from an EMBL/GenBank/DDBJ whole genome shotgun (WGS) entry which is preliminary data.</text>
</comment>
<reference evidence="1" key="1">
    <citation type="journal article" date="2023" name="G3 (Bethesda)">
        <title>Whole genome assembly and annotation of the endangered Caribbean coral Acropora cervicornis.</title>
        <authorList>
            <person name="Selwyn J.D."/>
            <person name="Vollmer S.V."/>
        </authorList>
    </citation>
    <scope>NUCLEOTIDE SEQUENCE</scope>
    <source>
        <strain evidence="1">K2</strain>
    </source>
</reference>
<keyword evidence="2" id="KW-1185">Reference proteome</keyword>
<dbReference type="EMBL" id="JARQWQ010000042">
    <property type="protein sequence ID" value="KAK2558964.1"/>
    <property type="molecule type" value="Genomic_DNA"/>
</dbReference>
<evidence type="ECO:0000313" key="1">
    <source>
        <dbReference type="EMBL" id="KAK2558964.1"/>
    </source>
</evidence>
<protein>
    <submittedName>
        <fullName evidence="1">Uncharacterized protein</fullName>
    </submittedName>
</protein>
<dbReference type="AlphaFoldDB" id="A0AAD9V2L1"/>
<organism evidence="1 2">
    <name type="scientific">Acropora cervicornis</name>
    <name type="common">Staghorn coral</name>
    <dbReference type="NCBI Taxonomy" id="6130"/>
    <lineage>
        <taxon>Eukaryota</taxon>
        <taxon>Metazoa</taxon>
        <taxon>Cnidaria</taxon>
        <taxon>Anthozoa</taxon>
        <taxon>Hexacorallia</taxon>
        <taxon>Scleractinia</taxon>
        <taxon>Astrocoeniina</taxon>
        <taxon>Acroporidae</taxon>
        <taxon>Acropora</taxon>
    </lineage>
</organism>
<sequence>MLCCEQFRSCLAYRLSESKHQTDGSESTYVRDDIVTALGLNTDEQTLRFTTLTEICVSFKTPRRKTIEFLIGSDYPELTLALIASYGPIRAPVARKPPLGYAKRIVYARAFRIKTRLDEKLRGMWEIDSLGVRNSDDNQLNQEEILALSTVEKSSEWIRDYYEVAIPWKDEFYSLPDNGEDAEKRLFLFREKAPQEGRSCETL</sequence>
<gene>
    <name evidence="1" type="ORF">P5673_018592</name>
</gene>
<reference evidence="1" key="2">
    <citation type="journal article" date="2023" name="Science">
        <title>Genomic signatures of disease resistance in endangered staghorn corals.</title>
        <authorList>
            <person name="Vollmer S.V."/>
            <person name="Selwyn J.D."/>
            <person name="Despard B.A."/>
            <person name="Roesel C.L."/>
        </authorList>
    </citation>
    <scope>NUCLEOTIDE SEQUENCE</scope>
    <source>
        <strain evidence="1">K2</strain>
    </source>
</reference>
<dbReference type="Proteomes" id="UP001249851">
    <property type="component" value="Unassembled WGS sequence"/>
</dbReference>